<evidence type="ECO:0000256" key="2">
    <source>
        <dbReference type="ARBA" id="ARBA00022643"/>
    </source>
</evidence>
<evidence type="ECO:0000313" key="4">
    <source>
        <dbReference type="EMBL" id="SDD36828.1"/>
    </source>
</evidence>
<gene>
    <name evidence="4" type="ORF">SAMN04488509_102185</name>
</gene>
<dbReference type="STRING" id="265719.SAMN04488509_102185"/>
<keyword evidence="2" id="KW-0288">FMN</keyword>
<evidence type="ECO:0000313" key="5">
    <source>
        <dbReference type="Proteomes" id="UP000199603"/>
    </source>
</evidence>
<protein>
    <submittedName>
        <fullName evidence="4">NAD(P)H-dependent FMN reductase</fullName>
    </submittedName>
</protein>
<feature type="domain" description="NADPH-dependent FMN reductase-like" evidence="3">
    <location>
        <begin position="1"/>
        <end position="152"/>
    </location>
</feature>
<keyword evidence="5" id="KW-1185">Reference proteome</keyword>
<reference evidence="4 5" key="1">
    <citation type="submission" date="2016-10" db="EMBL/GenBank/DDBJ databases">
        <authorList>
            <person name="de Groot N.N."/>
        </authorList>
    </citation>
    <scope>NUCLEOTIDE SEQUENCE [LARGE SCALE GENOMIC DNA]</scope>
    <source>
        <strain evidence="4 5">DSM 16957</strain>
    </source>
</reference>
<evidence type="ECO:0000256" key="1">
    <source>
        <dbReference type="ARBA" id="ARBA00001917"/>
    </source>
</evidence>
<keyword evidence="2" id="KW-0285">Flavoprotein</keyword>
<dbReference type="InterPro" id="IPR005025">
    <property type="entry name" value="FMN_Rdtase-like_dom"/>
</dbReference>
<comment type="cofactor">
    <cofactor evidence="1">
        <name>FMN</name>
        <dbReference type="ChEBI" id="CHEBI:58210"/>
    </cofactor>
</comment>
<dbReference type="AlphaFoldDB" id="A0A1G6U642"/>
<dbReference type="Gene3D" id="3.40.50.360">
    <property type="match status" value="1"/>
</dbReference>
<dbReference type="GO" id="GO:0010181">
    <property type="term" value="F:FMN binding"/>
    <property type="evidence" value="ECO:0007669"/>
    <property type="project" value="TreeGrafter"/>
</dbReference>
<dbReference type="Pfam" id="PF03358">
    <property type="entry name" value="FMN_red"/>
    <property type="match status" value="1"/>
</dbReference>
<dbReference type="SUPFAM" id="SSF52218">
    <property type="entry name" value="Flavoproteins"/>
    <property type="match status" value="1"/>
</dbReference>
<dbReference type="InterPro" id="IPR029039">
    <property type="entry name" value="Flavoprotein-like_sf"/>
</dbReference>
<dbReference type="EMBL" id="FNAG01000002">
    <property type="protein sequence ID" value="SDD36828.1"/>
    <property type="molecule type" value="Genomic_DNA"/>
</dbReference>
<sequence length="218" mass="23759">MKALLFLGSRRASTPPQPKRLGERVCAFLGAHLASRFETTLIDPLDYPPTEVFKPVFAYAESSKPAHLAALERQIVEADAYVMVSPEYNHSMSPALADLLNHFPSSAFAFKPSLIATYSSGQWGGARAALNMRSYLSELGCLPVSAMLHFPHADKAFEADGRPAADQDSARWAKYAARGIEQLHWWAEAAAQQRAGVDPFAASPAFRRTPSERDAPAG</sequence>
<dbReference type="GO" id="GO:0016491">
    <property type="term" value="F:oxidoreductase activity"/>
    <property type="evidence" value="ECO:0007669"/>
    <property type="project" value="InterPro"/>
</dbReference>
<organism evidence="4 5">
    <name type="scientific">Aquimonas voraii</name>
    <dbReference type="NCBI Taxonomy" id="265719"/>
    <lineage>
        <taxon>Bacteria</taxon>
        <taxon>Pseudomonadati</taxon>
        <taxon>Pseudomonadota</taxon>
        <taxon>Gammaproteobacteria</taxon>
        <taxon>Lysobacterales</taxon>
        <taxon>Lysobacteraceae</taxon>
        <taxon>Aquimonas</taxon>
    </lineage>
</organism>
<dbReference type="OrthoDB" id="9812295at2"/>
<name>A0A1G6U642_9GAMM</name>
<accession>A0A1G6U642</accession>
<dbReference type="RefSeq" id="WP_091239906.1">
    <property type="nucleotide sequence ID" value="NZ_FNAG01000002.1"/>
</dbReference>
<dbReference type="Proteomes" id="UP000199603">
    <property type="component" value="Unassembled WGS sequence"/>
</dbReference>
<dbReference type="GO" id="GO:0005829">
    <property type="term" value="C:cytosol"/>
    <property type="evidence" value="ECO:0007669"/>
    <property type="project" value="TreeGrafter"/>
</dbReference>
<dbReference type="PANTHER" id="PTHR30543:SF21">
    <property type="entry name" value="NAD(P)H-DEPENDENT FMN REDUCTASE LOT6"/>
    <property type="match status" value="1"/>
</dbReference>
<dbReference type="PANTHER" id="PTHR30543">
    <property type="entry name" value="CHROMATE REDUCTASE"/>
    <property type="match status" value="1"/>
</dbReference>
<dbReference type="InterPro" id="IPR050712">
    <property type="entry name" value="NAD(P)H-dep_reductase"/>
</dbReference>
<proteinExistence type="predicted"/>
<evidence type="ECO:0000259" key="3">
    <source>
        <dbReference type="Pfam" id="PF03358"/>
    </source>
</evidence>